<accession>Q83WY0</accession>
<reference evidence="1" key="1">
    <citation type="journal article" date="1998" name="Biosci. Biotechnol. Biochem.">
        <title>Physical mapping of the linear plasmid pSLA2-L and localization of the eryAI and actI homologs.</title>
        <authorList>
            <person name="Kinashi H."/>
            <person name="Fujii S."/>
            <person name="Hatani A."/>
            <person name="Kurokawa T."/>
            <person name="Shinkawa H."/>
        </authorList>
    </citation>
    <scope>NUCLEOTIDE SEQUENCE</scope>
    <source>
        <strain evidence="1">7434AN4</strain>
        <plasmid evidence="1">pSLA2-L</plasmid>
    </source>
</reference>
<protein>
    <submittedName>
        <fullName evidence="1">Uncharacterized protein</fullName>
    </submittedName>
</protein>
<proteinExistence type="predicted"/>
<dbReference type="EMBL" id="AB088224">
    <property type="protein sequence ID" value="BAC76585.1"/>
    <property type="molecule type" value="Genomic_DNA"/>
</dbReference>
<reference evidence="1" key="4">
    <citation type="journal article" date="2003" name="Mol. Microbiol.">
        <title>The large linear plasmid pSLA2-L of Streptomyces rochei has an unusually condensed gene organization for secondary metabolism.</title>
        <authorList>
            <person name="Mochizuki S."/>
            <person name="Hiratsu K."/>
            <person name="Suwa M."/>
            <person name="Ishii T."/>
            <person name="Sugino F."/>
            <person name="Yamada K."/>
            <person name="Kinashi H."/>
        </authorList>
    </citation>
    <scope>NUCLEOTIDE SEQUENCE</scope>
    <source>
        <strain evidence="1">7434AN4</strain>
        <plasmid evidence="1">pSLA2-L</plasmid>
    </source>
</reference>
<organism evidence="1">
    <name type="scientific">Streptomyces rochei</name>
    <name type="common">Streptomyces parvullus</name>
    <dbReference type="NCBI Taxonomy" id="1928"/>
    <lineage>
        <taxon>Bacteria</taxon>
        <taxon>Bacillati</taxon>
        <taxon>Actinomycetota</taxon>
        <taxon>Actinomycetes</taxon>
        <taxon>Kitasatosporales</taxon>
        <taxon>Streptomycetaceae</taxon>
        <taxon>Streptomyces</taxon>
        <taxon>Streptomyces rochei group</taxon>
    </lineage>
</organism>
<evidence type="ECO:0000313" key="1">
    <source>
        <dbReference type="EMBL" id="BAC76585.1"/>
    </source>
</evidence>
<keyword evidence="1" id="KW-0614">Plasmid</keyword>
<dbReference type="AlphaFoldDB" id="Q83WY0"/>
<reference evidence="1" key="2">
    <citation type="journal article" date="2000" name="Gene">
        <title>Identification of two polyketide synthase gene clusters on the linear plasmid pSLA2-L in Streptomyces rochei.</title>
        <authorList>
            <person name="Suwa M."/>
            <person name="Sugino H."/>
            <person name="Sasaoka A."/>
            <person name="Mori E."/>
            <person name="Fujii S."/>
            <person name="Shinkawa H."/>
            <person name="Nimi O."/>
            <person name="Kinashi H."/>
        </authorList>
    </citation>
    <scope>NUCLEOTIDE SEQUENCE</scope>
    <source>
        <strain evidence="1">7434AN4</strain>
        <plasmid evidence="1">pSLA2-L</plasmid>
    </source>
</reference>
<geneLocation type="plasmid" evidence="1">
    <name>pSLA2-L</name>
</geneLocation>
<name>Q83WY0_STRRO</name>
<reference evidence="1" key="3">
    <citation type="journal article" date="2000" name="Mol. Gen. Genet.">
        <title>Cloning and analysis of the replication origin and the telomeres of the large linear plasmid pSLA2-L in Streptomyces rochei.</title>
        <authorList>
            <person name="Hiratsu K."/>
            <person name="Mochizuki S."/>
            <person name="Kinashi H."/>
        </authorList>
    </citation>
    <scope>NUCLEOTIDE SEQUENCE</scope>
    <source>
        <strain evidence="1">7434AN4</strain>
        <plasmid evidence="1">pSLA2-L</plasmid>
    </source>
</reference>
<sequence length="29" mass="3286">MVDQASIFPDLANPSFQDHANEAIHRFTI</sequence>